<name>A0ABD2P215_9CUCU</name>
<gene>
    <name evidence="1" type="ORF">HHI36_019118</name>
</gene>
<protein>
    <submittedName>
        <fullName evidence="1">Uncharacterized protein</fullName>
    </submittedName>
</protein>
<sequence length="61" mass="7464">MAEEQRLFKLDDRHTTMKKYTKIKTTEMNPALKRKTTLRKEEEILNQNRTVKALKKIMKWK</sequence>
<comment type="caution">
    <text evidence="1">The sequence shown here is derived from an EMBL/GenBank/DDBJ whole genome shotgun (WGS) entry which is preliminary data.</text>
</comment>
<dbReference type="EMBL" id="JABFTP020000165">
    <property type="protein sequence ID" value="KAL3284989.1"/>
    <property type="molecule type" value="Genomic_DNA"/>
</dbReference>
<dbReference type="AlphaFoldDB" id="A0ABD2P215"/>
<keyword evidence="2" id="KW-1185">Reference proteome</keyword>
<organism evidence="1 2">
    <name type="scientific">Cryptolaemus montrouzieri</name>
    <dbReference type="NCBI Taxonomy" id="559131"/>
    <lineage>
        <taxon>Eukaryota</taxon>
        <taxon>Metazoa</taxon>
        <taxon>Ecdysozoa</taxon>
        <taxon>Arthropoda</taxon>
        <taxon>Hexapoda</taxon>
        <taxon>Insecta</taxon>
        <taxon>Pterygota</taxon>
        <taxon>Neoptera</taxon>
        <taxon>Endopterygota</taxon>
        <taxon>Coleoptera</taxon>
        <taxon>Polyphaga</taxon>
        <taxon>Cucujiformia</taxon>
        <taxon>Coccinelloidea</taxon>
        <taxon>Coccinellidae</taxon>
        <taxon>Scymninae</taxon>
        <taxon>Scymnini</taxon>
        <taxon>Cryptolaemus</taxon>
    </lineage>
</organism>
<dbReference type="Proteomes" id="UP001516400">
    <property type="component" value="Unassembled WGS sequence"/>
</dbReference>
<evidence type="ECO:0000313" key="2">
    <source>
        <dbReference type="Proteomes" id="UP001516400"/>
    </source>
</evidence>
<accession>A0ABD2P215</accession>
<evidence type="ECO:0000313" key="1">
    <source>
        <dbReference type="EMBL" id="KAL3284989.1"/>
    </source>
</evidence>
<proteinExistence type="predicted"/>
<feature type="non-terminal residue" evidence="1">
    <location>
        <position position="61"/>
    </location>
</feature>
<reference evidence="1 2" key="1">
    <citation type="journal article" date="2021" name="BMC Biol.">
        <title>Horizontally acquired antibacterial genes associated with adaptive radiation of ladybird beetles.</title>
        <authorList>
            <person name="Li H.S."/>
            <person name="Tang X.F."/>
            <person name="Huang Y.H."/>
            <person name="Xu Z.Y."/>
            <person name="Chen M.L."/>
            <person name="Du X.Y."/>
            <person name="Qiu B.Y."/>
            <person name="Chen P.T."/>
            <person name="Zhang W."/>
            <person name="Slipinski A."/>
            <person name="Escalona H.E."/>
            <person name="Waterhouse R.M."/>
            <person name="Zwick A."/>
            <person name="Pang H."/>
        </authorList>
    </citation>
    <scope>NUCLEOTIDE SEQUENCE [LARGE SCALE GENOMIC DNA]</scope>
    <source>
        <strain evidence="1">SYSU2018</strain>
    </source>
</reference>